<evidence type="ECO:0000313" key="3">
    <source>
        <dbReference type="Proteomes" id="UP001611383"/>
    </source>
</evidence>
<feature type="domain" description="HNH nuclease" evidence="1">
    <location>
        <begin position="196"/>
        <end position="253"/>
    </location>
</feature>
<name>A0ABY9WIH2_9BACT</name>
<dbReference type="Gene3D" id="1.10.30.50">
    <property type="match status" value="1"/>
</dbReference>
<reference evidence="2 3" key="1">
    <citation type="submission" date="2019-08" db="EMBL/GenBank/DDBJ databases">
        <title>Archangium and Cystobacter genomes.</title>
        <authorList>
            <person name="Chen I.-C.K."/>
            <person name="Wielgoss S."/>
        </authorList>
    </citation>
    <scope>NUCLEOTIDE SEQUENCE [LARGE SCALE GENOMIC DNA]</scope>
    <source>
        <strain evidence="2 3">Cbm 6</strain>
    </source>
</reference>
<protein>
    <recommendedName>
        <fullName evidence="1">HNH nuclease domain-containing protein</fullName>
    </recommendedName>
</protein>
<organism evidence="2 3">
    <name type="scientific">Archangium minus</name>
    <dbReference type="NCBI Taxonomy" id="83450"/>
    <lineage>
        <taxon>Bacteria</taxon>
        <taxon>Pseudomonadati</taxon>
        <taxon>Myxococcota</taxon>
        <taxon>Myxococcia</taxon>
        <taxon>Myxococcales</taxon>
        <taxon>Cystobacterineae</taxon>
        <taxon>Archangiaceae</taxon>
        <taxon>Archangium</taxon>
    </lineage>
</organism>
<gene>
    <name evidence="2" type="ORF">F0U60_05210</name>
</gene>
<dbReference type="CDD" id="cd00085">
    <property type="entry name" value="HNHc"/>
    <property type="match status" value="1"/>
</dbReference>
<sequence>MKPSVLFVNVVWTERYDGTEIPMGNFRYLKTKRFAKYGASDERLFVQNDGLHYCGLGRGAINVEKLDAVFVAKDPRDNKHRVVAIFRDLSWKTDGKDGWTNGFARSDEVTCFPVDERIEVSWPPGQQNRRWARGGPSNNWPDLLDFYERLNSKLPGSRTRTRSADESQLLELFRSFEIEEQQRMLQQIHRVIRDQKLRPVVLALWGPSCAACGMSLGTQEDLYECEIAHIHQVRDQGADSPGNALPLCRTHHWAFDQHLWGIEAKSKKIFVRSAYRNHPALLGLHQSNLKSVRHGAERNLDETALRIRWKLSLLN</sequence>
<dbReference type="SMART" id="SM00507">
    <property type="entry name" value="HNHc"/>
    <property type="match status" value="1"/>
</dbReference>
<dbReference type="RefSeq" id="WP_395814772.1">
    <property type="nucleotide sequence ID" value="NZ_CP043494.1"/>
</dbReference>
<accession>A0ABY9WIH2</accession>
<evidence type="ECO:0000313" key="2">
    <source>
        <dbReference type="EMBL" id="WNG43569.1"/>
    </source>
</evidence>
<keyword evidence="3" id="KW-1185">Reference proteome</keyword>
<evidence type="ECO:0000259" key="1">
    <source>
        <dbReference type="SMART" id="SM00507"/>
    </source>
</evidence>
<proteinExistence type="predicted"/>
<dbReference type="Pfam" id="PF13391">
    <property type="entry name" value="HNH_2"/>
    <property type="match status" value="1"/>
</dbReference>
<dbReference type="EMBL" id="CP043494">
    <property type="protein sequence ID" value="WNG43569.1"/>
    <property type="molecule type" value="Genomic_DNA"/>
</dbReference>
<dbReference type="InterPro" id="IPR003615">
    <property type="entry name" value="HNH_nuc"/>
</dbReference>
<dbReference type="Proteomes" id="UP001611383">
    <property type="component" value="Chromosome"/>
</dbReference>